<dbReference type="EMBL" id="LNQE01000773">
    <property type="protein sequence ID" value="KUG25084.1"/>
    <property type="molecule type" value="Genomic_DNA"/>
</dbReference>
<dbReference type="Pfam" id="PF00675">
    <property type="entry name" value="Peptidase_M16"/>
    <property type="match status" value="1"/>
</dbReference>
<proteinExistence type="inferred from homology"/>
<dbReference type="InterPro" id="IPR050626">
    <property type="entry name" value="Peptidase_M16"/>
</dbReference>
<dbReference type="Pfam" id="PF05193">
    <property type="entry name" value="Peptidase_M16_C"/>
    <property type="match status" value="1"/>
</dbReference>
<organism evidence="8">
    <name type="scientific">hydrocarbon metagenome</name>
    <dbReference type="NCBI Taxonomy" id="938273"/>
    <lineage>
        <taxon>unclassified sequences</taxon>
        <taxon>metagenomes</taxon>
        <taxon>ecological metagenomes</taxon>
    </lineage>
</organism>
<accession>A0A0W8FW74</accession>
<evidence type="ECO:0000256" key="4">
    <source>
        <dbReference type="ARBA" id="ARBA00022833"/>
    </source>
</evidence>
<evidence type="ECO:0000259" key="7">
    <source>
        <dbReference type="Pfam" id="PF05193"/>
    </source>
</evidence>
<dbReference type="SUPFAM" id="SSF63411">
    <property type="entry name" value="LuxS/MPP-like metallohydrolase"/>
    <property type="match status" value="2"/>
</dbReference>
<dbReference type="AlphaFoldDB" id="A0A0W8FW74"/>
<reference evidence="8" key="1">
    <citation type="journal article" date="2015" name="Proc. Natl. Acad. Sci. U.S.A.">
        <title>Networks of energetic and metabolic interactions define dynamics in microbial communities.</title>
        <authorList>
            <person name="Embree M."/>
            <person name="Liu J.K."/>
            <person name="Al-Bassam M.M."/>
            <person name="Zengler K."/>
        </authorList>
    </citation>
    <scope>NUCLEOTIDE SEQUENCE</scope>
</reference>
<dbReference type="PANTHER" id="PTHR43690">
    <property type="entry name" value="NARDILYSIN"/>
    <property type="match status" value="1"/>
</dbReference>
<keyword evidence="5" id="KW-0482">Metalloprotease</keyword>
<feature type="domain" description="Peptidase M16 N-terminal" evidence="6">
    <location>
        <begin position="22"/>
        <end position="160"/>
    </location>
</feature>
<evidence type="ECO:0000256" key="1">
    <source>
        <dbReference type="ARBA" id="ARBA00007261"/>
    </source>
</evidence>
<feature type="domain" description="Peptidase M16 C-terminal" evidence="7">
    <location>
        <begin position="177"/>
        <end position="352"/>
    </location>
</feature>
<sequence>MNNILHVKYKKQILANGLEVTLLKDNSIPLVSVNLWYKVGSANESTNKTGFAHLFEHMMFQGSRHVPKEMHFKYIQEAGGTLNGSTSLDRTNYYETLPSNFLELALWLESDRMGFLLPALTEEKLQNQKDVVMNERRQRYENQPYGLAWETLLSNLFDKNHPYSWPTIGWMADIERFELEDVKNFFKTYYAPNNASLVVVGDIEYDATFNLIEKYFGEIPKGNSIPEIKVDKKGLTENVSIELEDNVQLPRIYLAWQSDKMYSKDDAPLDLFSEILTGSKNSRLYKSLVYDKQIAQDVTSFQYSAKLCGMFIIIATAKPGVPLDEIKNTIFSEIKNLSKFGVEDDELIRAVNGIKSNYIYSLQRQSTLADQINNYNCNLHEPNSFLFDIGRYEKTTKKYLTSAGIKYVSKPFVELRIIPKAK</sequence>
<comment type="caution">
    <text evidence="8">The sequence shown here is derived from an EMBL/GenBank/DDBJ whole genome shotgun (WGS) entry which is preliminary data.</text>
</comment>
<evidence type="ECO:0000256" key="2">
    <source>
        <dbReference type="ARBA" id="ARBA00022670"/>
    </source>
</evidence>
<dbReference type="InterPro" id="IPR011765">
    <property type="entry name" value="Pept_M16_N"/>
</dbReference>
<evidence type="ECO:0000256" key="5">
    <source>
        <dbReference type="ARBA" id="ARBA00023049"/>
    </source>
</evidence>
<dbReference type="PANTHER" id="PTHR43690:SF35">
    <property type="entry name" value="NON-CATALYTIC MEMBER OF PEPTIDASE SUBFAMILY M16B-RELATED"/>
    <property type="match status" value="1"/>
</dbReference>
<evidence type="ECO:0000256" key="3">
    <source>
        <dbReference type="ARBA" id="ARBA00022801"/>
    </source>
</evidence>
<keyword evidence="2 8" id="KW-0645">Protease</keyword>
<dbReference type="InterPro" id="IPR011249">
    <property type="entry name" value="Metalloenz_LuxS/M16"/>
</dbReference>
<gene>
    <name evidence="8" type="ORF">ASZ90_005098</name>
</gene>
<dbReference type="GO" id="GO:0008237">
    <property type="term" value="F:metallopeptidase activity"/>
    <property type="evidence" value="ECO:0007669"/>
    <property type="project" value="UniProtKB-KW"/>
</dbReference>
<dbReference type="GO" id="GO:0006508">
    <property type="term" value="P:proteolysis"/>
    <property type="evidence" value="ECO:0007669"/>
    <property type="project" value="UniProtKB-KW"/>
</dbReference>
<evidence type="ECO:0000313" key="8">
    <source>
        <dbReference type="EMBL" id="KUG25084.1"/>
    </source>
</evidence>
<name>A0A0W8FW74_9ZZZZ</name>
<dbReference type="GO" id="GO:0046872">
    <property type="term" value="F:metal ion binding"/>
    <property type="evidence" value="ECO:0007669"/>
    <property type="project" value="InterPro"/>
</dbReference>
<evidence type="ECO:0000259" key="6">
    <source>
        <dbReference type="Pfam" id="PF00675"/>
    </source>
</evidence>
<protein>
    <submittedName>
        <fullName evidence="8">Protease, insulinase family/protease, insulinase family</fullName>
    </submittedName>
</protein>
<dbReference type="InterPro" id="IPR007863">
    <property type="entry name" value="Peptidase_M16_C"/>
</dbReference>
<keyword evidence="4" id="KW-0862">Zinc</keyword>
<dbReference type="Gene3D" id="3.30.830.10">
    <property type="entry name" value="Metalloenzyme, LuxS/M16 peptidase-like"/>
    <property type="match status" value="2"/>
</dbReference>
<keyword evidence="3" id="KW-0378">Hydrolase</keyword>
<comment type="similarity">
    <text evidence="1">Belongs to the peptidase M16 family.</text>
</comment>